<dbReference type="Gene3D" id="2.70.150.10">
    <property type="entry name" value="Calcium-transporting ATPase, cytoplasmic transduction domain A"/>
    <property type="match status" value="1"/>
</dbReference>
<keyword evidence="16 23" id="KW-1133">Transmembrane helix</keyword>
<reference evidence="25 26" key="1">
    <citation type="submission" date="2018-11" db="EMBL/GenBank/DDBJ databases">
        <title>Genomic Encyclopedia of Type Strains, Phase IV (KMG-IV): sequencing the most valuable type-strain genomes for metagenomic binning, comparative biology and taxonomic classification.</title>
        <authorList>
            <person name="Goeker M."/>
        </authorList>
    </citation>
    <scope>NUCLEOTIDE SEQUENCE [LARGE SCALE GENOMIC DNA]</scope>
    <source>
        <strain evidence="25 26">DSM 21945</strain>
    </source>
</reference>
<keyword evidence="13 23" id="KW-0067">ATP-binding</keyword>
<dbReference type="CDD" id="cd02094">
    <property type="entry name" value="P-type_ATPase_Cu-like"/>
    <property type="match status" value="1"/>
</dbReference>
<proteinExistence type="inferred from homology"/>
<keyword evidence="6 23" id="KW-1003">Cell membrane</keyword>
<dbReference type="Proteomes" id="UP000268033">
    <property type="component" value="Unassembled WGS sequence"/>
</dbReference>
<dbReference type="SFLD" id="SFLDS00003">
    <property type="entry name" value="Haloacid_Dehalogenase"/>
    <property type="match status" value="1"/>
</dbReference>
<dbReference type="NCBIfam" id="TIGR01525">
    <property type="entry name" value="ATPase-IB_hvy"/>
    <property type="match status" value="1"/>
</dbReference>
<keyword evidence="14" id="KW-0460">Magnesium</keyword>
<keyword evidence="11 23" id="KW-0547">Nucleotide-binding</keyword>
<keyword evidence="9 23" id="KW-0479">Metal-binding</keyword>
<evidence type="ECO:0000256" key="15">
    <source>
        <dbReference type="ARBA" id="ARBA00022967"/>
    </source>
</evidence>
<evidence type="ECO:0000256" key="12">
    <source>
        <dbReference type="ARBA" id="ARBA00022796"/>
    </source>
</evidence>
<evidence type="ECO:0000256" key="7">
    <source>
        <dbReference type="ARBA" id="ARBA00022553"/>
    </source>
</evidence>
<dbReference type="PANTHER" id="PTHR43520:SF6">
    <property type="entry name" value="COPPER-EXPORTING P-TYPE ATPASE"/>
    <property type="match status" value="1"/>
</dbReference>
<dbReference type="InterPro" id="IPR006121">
    <property type="entry name" value="HMA_dom"/>
</dbReference>
<dbReference type="InterPro" id="IPR059000">
    <property type="entry name" value="ATPase_P-type_domA"/>
</dbReference>
<dbReference type="SUPFAM" id="SSF81665">
    <property type="entry name" value="Calcium ATPase, transmembrane domain M"/>
    <property type="match status" value="1"/>
</dbReference>
<evidence type="ECO:0000256" key="4">
    <source>
        <dbReference type="ARBA" id="ARBA00015102"/>
    </source>
</evidence>
<comment type="subcellular location">
    <subcellularLocation>
        <location evidence="1">Cell membrane</location>
        <topology evidence="1">Multi-pass membrane protein</topology>
    </subcellularLocation>
</comment>
<dbReference type="InterPro" id="IPR044492">
    <property type="entry name" value="P_typ_ATPase_HD_dom"/>
</dbReference>
<keyword evidence="5" id="KW-0813">Transport</keyword>
<feature type="transmembrane region" description="Helical" evidence="23">
    <location>
        <begin position="342"/>
        <end position="364"/>
    </location>
</feature>
<dbReference type="AlphaFoldDB" id="A0A3N1PPH2"/>
<dbReference type="GO" id="GO:0043682">
    <property type="term" value="F:P-type divalent copper transporter activity"/>
    <property type="evidence" value="ECO:0007669"/>
    <property type="project" value="TreeGrafter"/>
</dbReference>
<dbReference type="InterPro" id="IPR023299">
    <property type="entry name" value="ATPase_P-typ_cyto_dom_N"/>
</dbReference>
<dbReference type="CDD" id="cd00371">
    <property type="entry name" value="HMA"/>
    <property type="match status" value="1"/>
</dbReference>
<dbReference type="Pfam" id="PF00403">
    <property type="entry name" value="HMA"/>
    <property type="match status" value="1"/>
</dbReference>
<evidence type="ECO:0000256" key="17">
    <source>
        <dbReference type="ARBA" id="ARBA00023008"/>
    </source>
</evidence>
<evidence type="ECO:0000313" key="25">
    <source>
        <dbReference type="EMBL" id="ROQ30413.1"/>
    </source>
</evidence>
<dbReference type="PROSITE" id="PS00154">
    <property type="entry name" value="ATPASE_E1_E2"/>
    <property type="match status" value="1"/>
</dbReference>
<dbReference type="GO" id="GO:0055070">
    <property type="term" value="P:copper ion homeostasis"/>
    <property type="evidence" value="ECO:0007669"/>
    <property type="project" value="TreeGrafter"/>
</dbReference>
<dbReference type="Gene3D" id="3.40.50.1000">
    <property type="entry name" value="HAD superfamily/HAD-like"/>
    <property type="match status" value="1"/>
</dbReference>
<dbReference type="InterPro" id="IPR027256">
    <property type="entry name" value="P-typ_ATPase_IB"/>
</dbReference>
<evidence type="ECO:0000256" key="18">
    <source>
        <dbReference type="ARBA" id="ARBA00023065"/>
    </source>
</evidence>
<dbReference type="InterPro" id="IPR023214">
    <property type="entry name" value="HAD_sf"/>
</dbReference>
<dbReference type="SFLD" id="SFLDF00027">
    <property type="entry name" value="p-type_atpase"/>
    <property type="match status" value="1"/>
</dbReference>
<feature type="transmembrane region" description="Helical" evidence="23">
    <location>
        <begin position="90"/>
        <end position="111"/>
    </location>
</feature>
<comment type="similarity">
    <text evidence="2 23">Belongs to the cation transport ATPase (P-type) (TC 3.A.3) family. Type IB subfamily.</text>
</comment>
<evidence type="ECO:0000256" key="8">
    <source>
        <dbReference type="ARBA" id="ARBA00022692"/>
    </source>
</evidence>
<feature type="transmembrane region" description="Helical" evidence="23">
    <location>
        <begin position="681"/>
        <end position="700"/>
    </location>
</feature>
<name>A0A3N1PPH2_9GAMM</name>
<accession>A0A3N1PPH2</accession>
<dbReference type="InterPro" id="IPR018303">
    <property type="entry name" value="ATPase_P-typ_P_site"/>
</dbReference>
<feature type="transmembrane region" description="Helical" evidence="23">
    <location>
        <begin position="161"/>
        <end position="179"/>
    </location>
</feature>
<gene>
    <name evidence="25" type="ORF">EDC28_10199</name>
</gene>
<dbReference type="Pfam" id="PF00122">
    <property type="entry name" value="E1-E2_ATPase"/>
    <property type="match status" value="1"/>
</dbReference>
<dbReference type="SUPFAM" id="SSF81653">
    <property type="entry name" value="Calcium ATPase, transduction domain A"/>
    <property type="match status" value="1"/>
</dbReference>
<dbReference type="GO" id="GO:0005524">
    <property type="term" value="F:ATP binding"/>
    <property type="evidence" value="ECO:0007669"/>
    <property type="project" value="UniProtKB-UniRule"/>
</dbReference>
<organism evidence="25 26">
    <name type="scientific">Gallaecimonas pentaromativorans</name>
    <dbReference type="NCBI Taxonomy" id="584787"/>
    <lineage>
        <taxon>Bacteria</taxon>
        <taxon>Pseudomonadati</taxon>
        <taxon>Pseudomonadota</taxon>
        <taxon>Gammaproteobacteria</taxon>
        <taxon>Enterobacterales</taxon>
        <taxon>Gallaecimonadaceae</taxon>
        <taxon>Gallaecimonas</taxon>
    </lineage>
</organism>
<dbReference type="Gene3D" id="3.30.70.100">
    <property type="match status" value="1"/>
</dbReference>
<protein>
    <recommendedName>
        <fullName evidence="4">Copper-exporting P-type ATPase</fullName>
        <ecNumber evidence="3">7.2.2.8</ecNumber>
    </recommendedName>
    <alternativeName>
        <fullName evidence="20">Copper-exporting P-type ATPase A</fullName>
    </alternativeName>
    <alternativeName>
        <fullName evidence="21">Cu(+)-exporting ATPase</fullName>
    </alternativeName>
</protein>
<evidence type="ECO:0000256" key="11">
    <source>
        <dbReference type="ARBA" id="ARBA00022741"/>
    </source>
</evidence>
<dbReference type="PROSITE" id="PS50846">
    <property type="entry name" value="HMA_2"/>
    <property type="match status" value="1"/>
</dbReference>
<evidence type="ECO:0000256" key="10">
    <source>
        <dbReference type="ARBA" id="ARBA00022737"/>
    </source>
</evidence>
<dbReference type="InterPro" id="IPR023298">
    <property type="entry name" value="ATPase_P-typ_TM_dom_sf"/>
</dbReference>
<feature type="transmembrane region" description="Helical" evidence="23">
    <location>
        <begin position="706"/>
        <end position="724"/>
    </location>
</feature>
<keyword evidence="12" id="KW-0187">Copper transport</keyword>
<dbReference type="FunFam" id="2.70.150.10:FF:000020">
    <property type="entry name" value="Copper-exporting P-type ATPase A"/>
    <property type="match status" value="1"/>
</dbReference>
<evidence type="ECO:0000256" key="14">
    <source>
        <dbReference type="ARBA" id="ARBA00022842"/>
    </source>
</evidence>
<dbReference type="NCBIfam" id="TIGR01494">
    <property type="entry name" value="ATPase_P-type"/>
    <property type="match status" value="1"/>
</dbReference>
<evidence type="ECO:0000259" key="24">
    <source>
        <dbReference type="PROSITE" id="PS50846"/>
    </source>
</evidence>
<evidence type="ECO:0000256" key="1">
    <source>
        <dbReference type="ARBA" id="ARBA00004651"/>
    </source>
</evidence>
<evidence type="ECO:0000256" key="23">
    <source>
        <dbReference type="RuleBase" id="RU362081"/>
    </source>
</evidence>
<dbReference type="GO" id="GO:0060003">
    <property type="term" value="P:copper ion export"/>
    <property type="evidence" value="ECO:0007669"/>
    <property type="project" value="UniProtKB-ARBA"/>
</dbReference>
<sequence>MSQHVHLALLGVSCAGCVRAIEKALDGVDGVDQAQVNLADRSAHIDGSADSATLISAIQAAGYDARELSGDDESDLDTQAQAEAAHLKKLWWQCGAGLALGVPLMLWGLLGGEMMAISPTSRLVWGLIGLVTLAIMVLAGGHFYRGAFKAFGHHQANMDTLIALGTGAAWLYSMAVLLLPQSFPGEARHLYFEASVMIVGLINLGQALEARARGKTSQALRRLLDLKAKTARVIRGKQESDIPVAAVAKGDKLRLRPGETVPVDGEVVEGSGLVNESMLTGEPLAQEKAAGASLKAGTLLEKGTLVFTATGVGKDTALARIIEQVKKAQGSRPSIGRLADNIAAVFVPVVMVLALVATLVWYNLGPAPAVSHALVVLTSVLIIACPCALGLATPMSVMVGVGKAAEAGVLIRNGEALQTLSHIDTLVLDKTGTLTEGKPQVVEVNTFTDTDIKPLVKALEQGSEHPLASALLEWAGEVEAAALHDFDTLAGKGVKASLDGAPLLLGNHKLMAQYHIALDAGESATNAMMEQGATPVYLARGDALLAVFAVADPIKHDTQAALDGLKKQGLRLVLLSGDRQGTAEAVARKLGIDEVIAEVLPEQKAETITRLQSEGRSVAMVGDGINDAPALAAANVGMAMGTGTDVAMESADLTLMRGSLLVVEDAIAISRATIGNIKQNLFGAFIYNSLGIPLAAGLLYPFTGWLLSPVVAGAAMALSSVTVVSNANRLRFFKGAGKA</sequence>
<evidence type="ECO:0000256" key="22">
    <source>
        <dbReference type="ARBA" id="ARBA00049289"/>
    </source>
</evidence>
<dbReference type="NCBIfam" id="TIGR01511">
    <property type="entry name" value="ATPase-IB1_Cu"/>
    <property type="match status" value="1"/>
</dbReference>
<keyword evidence="10" id="KW-0677">Repeat</keyword>
<dbReference type="GO" id="GO:0005886">
    <property type="term" value="C:plasma membrane"/>
    <property type="evidence" value="ECO:0007669"/>
    <property type="project" value="UniProtKB-SubCell"/>
</dbReference>
<evidence type="ECO:0000256" key="5">
    <source>
        <dbReference type="ARBA" id="ARBA00022448"/>
    </source>
</evidence>
<evidence type="ECO:0000256" key="9">
    <source>
        <dbReference type="ARBA" id="ARBA00022723"/>
    </source>
</evidence>
<dbReference type="GO" id="GO:0140581">
    <property type="term" value="F:P-type monovalent copper transporter activity"/>
    <property type="evidence" value="ECO:0007669"/>
    <property type="project" value="UniProtKB-EC"/>
</dbReference>
<dbReference type="PRINTS" id="PR00119">
    <property type="entry name" value="CATATPASE"/>
</dbReference>
<keyword evidence="19 23" id="KW-0472">Membrane</keyword>
<dbReference type="GO" id="GO:0016887">
    <property type="term" value="F:ATP hydrolysis activity"/>
    <property type="evidence" value="ECO:0007669"/>
    <property type="project" value="InterPro"/>
</dbReference>
<evidence type="ECO:0000256" key="21">
    <source>
        <dbReference type="ARBA" id="ARBA00033239"/>
    </source>
</evidence>
<dbReference type="InterPro" id="IPR017969">
    <property type="entry name" value="Heavy-metal-associated_CS"/>
</dbReference>
<dbReference type="SFLD" id="SFLDG00002">
    <property type="entry name" value="C1.7:_P-type_atpase_like"/>
    <property type="match status" value="1"/>
</dbReference>
<feature type="domain" description="HMA" evidence="24">
    <location>
        <begin position="3"/>
        <end position="66"/>
    </location>
</feature>
<evidence type="ECO:0000256" key="6">
    <source>
        <dbReference type="ARBA" id="ARBA00022475"/>
    </source>
</evidence>
<dbReference type="GO" id="GO:0005507">
    <property type="term" value="F:copper ion binding"/>
    <property type="evidence" value="ECO:0007669"/>
    <property type="project" value="TreeGrafter"/>
</dbReference>
<dbReference type="PRINTS" id="PR00943">
    <property type="entry name" value="CUATPASE"/>
</dbReference>
<evidence type="ECO:0000256" key="2">
    <source>
        <dbReference type="ARBA" id="ARBA00006024"/>
    </source>
</evidence>
<dbReference type="STRING" id="584787.GCA_001247655_01690"/>
<evidence type="ECO:0000256" key="20">
    <source>
        <dbReference type="ARBA" id="ARBA00029719"/>
    </source>
</evidence>
<keyword evidence="18" id="KW-0406">Ion transport</keyword>
<dbReference type="InterPro" id="IPR001757">
    <property type="entry name" value="P_typ_ATPase"/>
</dbReference>
<dbReference type="InterPro" id="IPR036412">
    <property type="entry name" value="HAD-like_sf"/>
</dbReference>
<comment type="caution">
    <text evidence="25">The sequence shown here is derived from an EMBL/GenBank/DDBJ whole genome shotgun (WGS) entry which is preliminary data.</text>
</comment>
<dbReference type="PROSITE" id="PS01047">
    <property type="entry name" value="HMA_1"/>
    <property type="match status" value="1"/>
</dbReference>
<dbReference type="SUPFAM" id="SSF56784">
    <property type="entry name" value="HAD-like"/>
    <property type="match status" value="1"/>
</dbReference>
<keyword evidence="15" id="KW-1278">Translocase</keyword>
<dbReference type="SUPFAM" id="SSF55008">
    <property type="entry name" value="HMA, heavy metal-associated domain"/>
    <property type="match status" value="1"/>
</dbReference>
<evidence type="ECO:0000313" key="26">
    <source>
        <dbReference type="Proteomes" id="UP000268033"/>
    </source>
</evidence>
<dbReference type="Pfam" id="PF00702">
    <property type="entry name" value="Hydrolase"/>
    <property type="match status" value="1"/>
</dbReference>
<keyword evidence="8 23" id="KW-0812">Transmembrane</keyword>
<dbReference type="Gene3D" id="3.40.1110.10">
    <property type="entry name" value="Calcium-transporting ATPase, cytoplasmic domain N"/>
    <property type="match status" value="1"/>
</dbReference>
<keyword evidence="17" id="KW-0186">Copper</keyword>
<evidence type="ECO:0000256" key="3">
    <source>
        <dbReference type="ARBA" id="ARBA00012517"/>
    </source>
</evidence>
<feature type="transmembrane region" description="Helical" evidence="23">
    <location>
        <begin position="123"/>
        <end position="141"/>
    </location>
</feature>
<dbReference type="InterPro" id="IPR036163">
    <property type="entry name" value="HMA_dom_sf"/>
</dbReference>
<evidence type="ECO:0000256" key="13">
    <source>
        <dbReference type="ARBA" id="ARBA00022840"/>
    </source>
</evidence>
<evidence type="ECO:0000256" key="16">
    <source>
        <dbReference type="ARBA" id="ARBA00022989"/>
    </source>
</evidence>
<comment type="catalytic activity">
    <reaction evidence="22">
        <text>Cu(+)(in) + ATP + H2O = Cu(+)(out) + ADP + phosphate + H(+)</text>
        <dbReference type="Rhea" id="RHEA:25792"/>
        <dbReference type="ChEBI" id="CHEBI:15377"/>
        <dbReference type="ChEBI" id="CHEBI:15378"/>
        <dbReference type="ChEBI" id="CHEBI:30616"/>
        <dbReference type="ChEBI" id="CHEBI:43474"/>
        <dbReference type="ChEBI" id="CHEBI:49552"/>
        <dbReference type="ChEBI" id="CHEBI:456216"/>
        <dbReference type="EC" id="7.2.2.8"/>
    </reaction>
</comment>
<evidence type="ECO:0000256" key="19">
    <source>
        <dbReference type="ARBA" id="ARBA00023136"/>
    </source>
</evidence>
<feature type="transmembrane region" description="Helical" evidence="23">
    <location>
        <begin position="370"/>
        <end position="393"/>
    </location>
</feature>
<keyword evidence="26" id="KW-1185">Reference proteome</keyword>
<dbReference type="PANTHER" id="PTHR43520">
    <property type="entry name" value="ATP7, ISOFORM B"/>
    <property type="match status" value="1"/>
</dbReference>
<dbReference type="EMBL" id="RJUL01000001">
    <property type="protein sequence ID" value="ROQ30413.1"/>
    <property type="molecule type" value="Genomic_DNA"/>
</dbReference>
<dbReference type="EC" id="7.2.2.8" evidence="3"/>
<keyword evidence="7" id="KW-0597">Phosphoprotein</keyword>
<dbReference type="InterPro" id="IPR008250">
    <property type="entry name" value="ATPase_P-typ_transduc_dom_A_sf"/>
</dbReference>